<evidence type="ECO:0000313" key="3">
    <source>
        <dbReference type="Proteomes" id="UP001497382"/>
    </source>
</evidence>
<feature type="chain" id="PRO_5043841846" evidence="1">
    <location>
        <begin position="24"/>
        <end position="120"/>
    </location>
</feature>
<protein>
    <submittedName>
        <fullName evidence="2">Uncharacterized protein</fullName>
    </submittedName>
</protein>
<keyword evidence="1" id="KW-0732">Signal</keyword>
<evidence type="ECO:0000256" key="1">
    <source>
        <dbReference type="SAM" id="SignalP"/>
    </source>
</evidence>
<gene>
    <name evidence="2" type="ORF">LARSCL_LOCUS10859</name>
</gene>
<reference evidence="2 3" key="1">
    <citation type="submission" date="2024-04" db="EMBL/GenBank/DDBJ databases">
        <authorList>
            <person name="Rising A."/>
            <person name="Reimegard J."/>
            <person name="Sonavane S."/>
            <person name="Akerstrom W."/>
            <person name="Nylinder S."/>
            <person name="Hedman E."/>
            <person name="Kallberg Y."/>
        </authorList>
    </citation>
    <scope>NUCLEOTIDE SEQUENCE [LARGE SCALE GENOMIC DNA]</scope>
</reference>
<feature type="signal peptide" evidence="1">
    <location>
        <begin position="1"/>
        <end position="23"/>
    </location>
</feature>
<organism evidence="2 3">
    <name type="scientific">Larinioides sclopetarius</name>
    <dbReference type="NCBI Taxonomy" id="280406"/>
    <lineage>
        <taxon>Eukaryota</taxon>
        <taxon>Metazoa</taxon>
        <taxon>Ecdysozoa</taxon>
        <taxon>Arthropoda</taxon>
        <taxon>Chelicerata</taxon>
        <taxon>Arachnida</taxon>
        <taxon>Araneae</taxon>
        <taxon>Araneomorphae</taxon>
        <taxon>Entelegynae</taxon>
        <taxon>Araneoidea</taxon>
        <taxon>Araneidae</taxon>
        <taxon>Larinioides</taxon>
    </lineage>
</organism>
<accession>A0AAV2ACI6</accession>
<keyword evidence="3" id="KW-1185">Reference proteome</keyword>
<dbReference type="Proteomes" id="UP001497382">
    <property type="component" value="Unassembled WGS sequence"/>
</dbReference>
<comment type="caution">
    <text evidence="2">The sequence shown here is derived from an EMBL/GenBank/DDBJ whole genome shotgun (WGS) entry which is preliminary data.</text>
</comment>
<evidence type="ECO:0000313" key="2">
    <source>
        <dbReference type="EMBL" id="CAL1280263.1"/>
    </source>
</evidence>
<name>A0AAV2ACI6_9ARAC</name>
<sequence>MTTRLYTITTFLLLLQLLPPSDSARLVRNDAQISKADIERVETNNAHGNITARNENDEDSCIPEGGECCFLCKKCCGVRLKCNYLEQQIVRKGKPVQLISRCRDYNLGNALHWLGEKLGL</sequence>
<proteinExistence type="predicted"/>
<dbReference type="AlphaFoldDB" id="A0AAV2ACI6"/>
<dbReference type="EMBL" id="CAXIEN010000129">
    <property type="protein sequence ID" value="CAL1280263.1"/>
    <property type="molecule type" value="Genomic_DNA"/>
</dbReference>